<keyword evidence="4 8" id="KW-0812">Transmembrane</keyword>
<proteinExistence type="inferred from homology"/>
<keyword evidence="5 8" id="KW-1133">Transmembrane helix</keyword>
<feature type="transmembrane region" description="Helical" evidence="8">
    <location>
        <begin position="200"/>
        <end position="221"/>
    </location>
</feature>
<evidence type="ECO:0000256" key="6">
    <source>
        <dbReference type="ARBA" id="ARBA00023136"/>
    </source>
</evidence>
<keyword evidence="10" id="KW-1185">Reference proteome</keyword>
<comment type="caution">
    <text evidence="9">The sequence shown here is derived from an EMBL/GenBank/DDBJ whole genome shotgun (WGS) entry which is preliminary data.</text>
</comment>
<feature type="compositionally biased region" description="Basic and acidic residues" evidence="7">
    <location>
        <begin position="308"/>
        <end position="326"/>
    </location>
</feature>
<reference evidence="9" key="1">
    <citation type="thesis" date="2020" institute="ProQuest LLC" country="789 East Eisenhower Parkway, Ann Arbor, MI, USA">
        <title>Comparative Genomics and Chromosome Evolution.</title>
        <authorList>
            <person name="Mudd A.B."/>
        </authorList>
    </citation>
    <scope>NUCLEOTIDE SEQUENCE</scope>
    <source>
        <strain evidence="9">Female2</strain>
        <tissue evidence="9">Blood</tissue>
    </source>
</reference>
<evidence type="ECO:0000256" key="7">
    <source>
        <dbReference type="SAM" id="MobiDB-lite"/>
    </source>
</evidence>
<evidence type="ECO:0000256" key="1">
    <source>
        <dbReference type="ARBA" id="ARBA00004141"/>
    </source>
</evidence>
<evidence type="ECO:0000256" key="5">
    <source>
        <dbReference type="ARBA" id="ARBA00022989"/>
    </source>
</evidence>
<keyword evidence="6 8" id="KW-0472">Membrane</keyword>
<protein>
    <recommendedName>
        <fullName evidence="3">Chloride channel CLIC-like protein 1</fullName>
    </recommendedName>
</protein>
<accession>A0A8T2J1L2</accession>
<evidence type="ECO:0000313" key="9">
    <source>
        <dbReference type="EMBL" id="KAG8436561.1"/>
    </source>
</evidence>
<dbReference type="PANTHER" id="PTHR34093:SF2">
    <property type="entry name" value="CHLORIDE CHANNEL CLIC-LIKE PROTEIN 1"/>
    <property type="match status" value="1"/>
</dbReference>
<sequence length="352" mass="40641">MLAEIYKFLDGTDWNVGALDEALSTMFVQFRYHNEKNWKWKFEDYFGVEAYTVFMVLLCLLCVVSLIATELWSYVGWFVQLKRLFVLSIVVSLGWNWLYLCKVAFAERQAEIAKMGKFDDKCGEKVTWYDSFLDYLKGSVTFRNDPCEEYYKALMIDPVLLVPPTKALAVTFTNFITEPLKHIGKGIGEFLNALLSEIPLAYQAPVLIFIAVVFLGFWYGAGKAFVAVHRDRNLPGPERDRHLPDNPQRPNQDRFIENVNPLPPQNQLLQGEGDRGNVQNTVDGNRWPSQNQLQEGKSEVNLNQRRPRLMDKKGDQRSRTDFEHNRMYITPGNTVAAQVNDQYNNEDNRQSS</sequence>
<feature type="transmembrane region" description="Helical" evidence="8">
    <location>
        <begin position="84"/>
        <end position="105"/>
    </location>
</feature>
<dbReference type="GO" id="GO:0016020">
    <property type="term" value="C:membrane"/>
    <property type="evidence" value="ECO:0007669"/>
    <property type="project" value="UniProtKB-SubCell"/>
</dbReference>
<feature type="region of interest" description="Disordered" evidence="7">
    <location>
        <begin position="260"/>
        <end position="352"/>
    </location>
</feature>
<dbReference type="AlphaFoldDB" id="A0A8T2J1L2"/>
<dbReference type="InterPro" id="IPR009231">
    <property type="entry name" value="Chloride_chnl_CLIC-like"/>
</dbReference>
<dbReference type="PANTHER" id="PTHR34093">
    <property type="entry name" value="CHLORIDE CHANNEL CLIC-LIKE PROTEIN 1"/>
    <property type="match status" value="1"/>
</dbReference>
<dbReference type="GO" id="GO:0005783">
    <property type="term" value="C:endoplasmic reticulum"/>
    <property type="evidence" value="ECO:0007669"/>
    <property type="project" value="TreeGrafter"/>
</dbReference>
<evidence type="ECO:0000256" key="4">
    <source>
        <dbReference type="ARBA" id="ARBA00022692"/>
    </source>
</evidence>
<evidence type="ECO:0000256" key="2">
    <source>
        <dbReference type="ARBA" id="ARBA00005944"/>
    </source>
</evidence>
<comment type="similarity">
    <text evidence="2">Belongs to the chloride channel MCLC family.</text>
</comment>
<evidence type="ECO:0000313" key="10">
    <source>
        <dbReference type="Proteomes" id="UP000812440"/>
    </source>
</evidence>
<dbReference type="Pfam" id="PF05934">
    <property type="entry name" value="MCLC"/>
    <property type="match status" value="1"/>
</dbReference>
<dbReference type="Proteomes" id="UP000812440">
    <property type="component" value="Chromosome 4"/>
</dbReference>
<dbReference type="OrthoDB" id="10037397at2759"/>
<name>A0A8T2J1L2_9PIPI</name>
<gene>
    <name evidence="9" type="ORF">GDO86_007609</name>
</gene>
<comment type="subcellular location">
    <subcellularLocation>
        <location evidence="1">Membrane</location>
        <topology evidence="1">Multi-pass membrane protein</topology>
    </subcellularLocation>
</comment>
<feature type="transmembrane region" description="Helical" evidence="8">
    <location>
        <begin position="50"/>
        <end position="72"/>
    </location>
</feature>
<evidence type="ECO:0000256" key="3">
    <source>
        <dbReference type="ARBA" id="ARBA00015571"/>
    </source>
</evidence>
<organism evidence="9 10">
    <name type="scientific">Hymenochirus boettgeri</name>
    <name type="common">Congo dwarf clawed frog</name>
    <dbReference type="NCBI Taxonomy" id="247094"/>
    <lineage>
        <taxon>Eukaryota</taxon>
        <taxon>Metazoa</taxon>
        <taxon>Chordata</taxon>
        <taxon>Craniata</taxon>
        <taxon>Vertebrata</taxon>
        <taxon>Euteleostomi</taxon>
        <taxon>Amphibia</taxon>
        <taxon>Batrachia</taxon>
        <taxon>Anura</taxon>
        <taxon>Pipoidea</taxon>
        <taxon>Pipidae</taxon>
        <taxon>Pipinae</taxon>
        <taxon>Hymenochirus</taxon>
    </lineage>
</organism>
<dbReference type="EMBL" id="JAACNH010000007">
    <property type="protein sequence ID" value="KAG8436561.1"/>
    <property type="molecule type" value="Genomic_DNA"/>
</dbReference>
<dbReference type="GO" id="GO:0005254">
    <property type="term" value="F:chloride channel activity"/>
    <property type="evidence" value="ECO:0007669"/>
    <property type="project" value="TreeGrafter"/>
</dbReference>
<evidence type="ECO:0000256" key="8">
    <source>
        <dbReference type="SAM" id="Phobius"/>
    </source>
</evidence>
<feature type="compositionally biased region" description="Polar residues" evidence="7">
    <location>
        <begin position="331"/>
        <end position="345"/>
    </location>
</feature>
<feature type="compositionally biased region" description="Polar residues" evidence="7">
    <location>
        <begin position="277"/>
        <end position="304"/>
    </location>
</feature>